<evidence type="ECO:0000313" key="4">
    <source>
        <dbReference type="EMBL" id="HHM44111.1"/>
    </source>
</evidence>
<gene>
    <name evidence="4" type="primary">tsaA</name>
    <name evidence="4" type="ORF">ENM31_02280</name>
</gene>
<comment type="similarity">
    <text evidence="2">Belongs to the tRNA methyltransferase O family.</text>
</comment>
<dbReference type="EMBL" id="DRXH01000077">
    <property type="protein sequence ID" value="HHM44111.1"/>
    <property type="molecule type" value="Genomic_DNA"/>
</dbReference>
<comment type="caution">
    <text evidence="4">The sequence shown here is derived from an EMBL/GenBank/DDBJ whole genome shotgun (WGS) entry which is preliminary data.</text>
</comment>
<dbReference type="PANTHER" id="PTHR12818:SF0">
    <property type="entry name" value="TRNA (ADENINE(37)-N6)-METHYLTRANSFERASE"/>
    <property type="match status" value="1"/>
</dbReference>
<dbReference type="InterPro" id="IPR036413">
    <property type="entry name" value="YaeB-like_sf"/>
</dbReference>
<keyword evidence="4" id="KW-0489">Methyltransferase</keyword>
<evidence type="ECO:0000259" key="3">
    <source>
        <dbReference type="PROSITE" id="PS51668"/>
    </source>
</evidence>
<feature type="domain" description="TsaA-like" evidence="3">
    <location>
        <begin position="3"/>
        <end position="142"/>
    </location>
</feature>
<keyword evidence="4" id="KW-0808">Transferase</keyword>
<dbReference type="AlphaFoldDB" id="A0A7J3VSD6"/>
<keyword evidence="1" id="KW-0949">S-adenosyl-L-methionine</keyword>
<dbReference type="InterPro" id="IPR036414">
    <property type="entry name" value="YaeB_N_sf"/>
</dbReference>
<dbReference type="SUPFAM" id="SSF118196">
    <property type="entry name" value="YaeB-like"/>
    <property type="match status" value="1"/>
</dbReference>
<protein>
    <submittedName>
        <fullName evidence="4">tRNA (N6-threonylcarbamoyladenosine(37)-N6)-methyltransferase TrmO</fullName>
    </submittedName>
</protein>
<dbReference type="PROSITE" id="PS51668">
    <property type="entry name" value="TSAA_2"/>
    <property type="match status" value="1"/>
</dbReference>
<dbReference type="NCBIfam" id="TIGR00104">
    <property type="entry name" value="tRNA_TsaA"/>
    <property type="match status" value="1"/>
</dbReference>
<reference evidence="4" key="1">
    <citation type="journal article" date="2020" name="mSystems">
        <title>Genome- and Community-Level Interaction Insights into Carbon Utilization and Element Cycling Functions of Hydrothermarchaeota in Hydrothermal Sediment.</title>
        <authorList>
            <person name="Zhou Z."/>
            <person name="Liu Y."/>
            <person name="Xu W."/>
            <person name="Pan J."/>
            <person name="Luo Z.H."/>
            <person name="Li M."/>
        </authorList>
    </citation>
    <scope>NUCLEOTIDE SEQUENCE [LARGE SCALE GENOMIC DNA]</scope>
    <source>
        <strain evidence="4">SpSt-1074</strain>
    </source>
</reference>
<proteinExistence type="inferred from homology"/>
<dbReference type="Pfam" id="PF01980">
    <property type="entry name" value="TrmO_N"/>
    <property type="match status" value="1"/>
</dbReference>
<evidence type="ECO:0000256" key="2">
    <source>
        <dbReference type="ARBA" id="ARBA00033753"/>
    </source>
</evidence>
<dbReference type="GO" id="GO:0032259">
    <property type="term" value="P:methylation"/>
    <property type="evidence" value="ECO:0007669"/>
    <property type="project" value="UniProtKB-KW"/>
</dbReference>
<evidence type="ECO:0000256" key="1">
    <source>
        <dbReference type="ARBA" id="ARBA00022691"/>
    </source>
</evidence>
<dbReference type="CDD" id="cd09281">
    <property type="entry name" value="UPF0066"/>
    <property type="match status" value="1"/>
</dbReference>
<dbReference type="GO" id="GO:0008168">
    <property type="term" value="F:methyltransferase activity"/>
    <property type="evidence" value="ECO:0007669"/>
    <property type="project" value="UniProtKB-KW"/>
</dbReference>
<dbReference type="InterPro" id="IPR040372">
    <property type="entry name" value="YaeB-like"/>
</dbReference>
<accession>A0A7J3VSD6</accession>
<dbReference type="Gene3D" id="2.40.30.70">
    <property type="entry name" value="YaeB-like"/>
    <property type="match status" value="1"/>
</dbReference>
<dbReference type="PANTHER" id="PTHR12818">
    <property type="entry name" value="TRNA (ADENINE(37)-N6)-METHYLTRANSFERASE"/>
    <property type="match status" value="1"/>
</dbReference>
<dbReference type="InterPro" id="IPR023370">
    <property type="entry name" value="TrmO-like_N"/>
</dbReference>
<sequence length="156" mass="18003">MEFKIVGYVRVEADDEYVKQHAGTLRGRVELLPEFEDALDGVEKYSHIFVISFLHKSPPEHRTLLKVRPRRLLRLGVKEEELPVLGVFSTDSPVRPNPLGLTLVRLLSREGRILYVEGLDLFDGTPVIDIKPYRPDYRAETYSYPDWVKLDARPSI</sequence>
<organism evidence="4">
    <name type="scientific">Caldiarchaeum subterraneum</name>
    <dbReference type="NCBI Taxonomy" id="311458"/>
    <lineage>
        <taxon>Archaea</taxon>
        <taxon>Nitrososphaerota</taxon>
        <taxon>Candidatus Caldarchaeales</taxon>
        <taxon>Candidatus Caldarchaeaceae</taxon>
        <taxon>Candidatus Caldarchaeum</taxon>
    </lineage>
</organism>
<name>A0A7J3VSD6_CALS0</name>